<evidence type="ECO:0000256" key="10">
    <source>
        <dbReference type="SAM" id="SignalP"/>
    </source>
</evidence>
<evidence type="ECO:0000256" key="5">
    <source>
        <dbReference type="ARBA" id="ARBA00023157"/>
    </source>
</evidence>
<dbReference type="InterPro" id="IPR033121">
    <property type="entry name" value="PEPTIDASE_A1"/>
</dbReference>
<accession>A0A914CFH1</accession>
<feature type="domain" description="Peptidase A1" evidence="11">
    <location>
        <begin position="68"/>
        <end position="375"/>
    </location>
</feature>
<evidence type="ECO:0000313" key="12">
    <source>
        <dbReference type="Proteomes" id="UP000887540"/>
    </source>
</evidence>
<keyword evidence="2 9" id="KW-0645">Protease</keyword>
<dbReference type="Proteomes" id="UP000887540">
    <property type="component" value="Unplaced"/>
</dbReference>
<feature type="disulfide bond" evidence="8">
    <location>
        <begin position="299"/>
        <end position="336"/>
    </location>
</feature>
<dbReference type="PROSITE" id="PS51767">
    <property type="entry name" value="PEPTIDASE_A1"/>
    <property type="match status" value="1"/>
</dbReference>
<dbReference type="Pfam" id="PF00026">
    <property type="entry name" value="Asp"/>
    <property type="match status" value="1"/>
</dbReference>
<dbReference type="WBParaSite" id="ACRNAN_scaffold101.g32081.t1">
    <property type="protein sequence ID" value="ACRNAN_scaffold101.g32081.t1"/>
    <property type="gene ID" value="ACRNAN_scaffold101.g32081"/>
</dbReference>
<dbReference type="PRINTS" id="PR00792">
    <property type="entry name" value="PEPSIN"/>
</dbReference>
<keyword evidence="3 9" id="KW-0064">Aspartyl protease</keyword>
<evidence type="ECO:0000256" key="1">
    <source>
        <dbReference type="ARBA" id="ARBA00007447"/>
    </source>
</evidence>
<evidence type="ECO:0000256" key="8">
    <source>
        <dbReference type="PIRSR" id="PIRSR601461-2"/>
    </source>
</evidence>
<evidence type="ECO:0000256" key="7">
    <source>
        <dbReference type="PIRSR" id="PIRSR601461-1"/>
    </source>
</evidence>
<evidence type="ECO:0000256" key="6">
    <source>
        <dbReference type="ARBA" id="ARBA00023180"/>
    </source>
</evidence>
<evidence type="ECO:0000256" key="9">
    <source>
        <dbReference type="RuleBase" id="RU000454"/>
    </source>
</evidence>
<evidence type="ECO:0000256" key="3">
    <source>
        <dbReference type="ARBA" id="ARBA00022750"/>
    </source>
</evidence>
<dbReference type="GO" id="GO:0006508">
    <property type="term" value="P:proteolysis"/>
    <property type="evidence" value="ECO:0007669"/>
    <property type="project" value="UniProtKB-KW"/>
</dbReference>
<comment type="similarity">
    <text evidence="1 9">Belongs to the peptidase A1 family.</text>
</comment>
<keyword evidence="12" id="KW-1185">Reference proteome</keyword>
<dbReference type="InterPro" id="IPR001461">
    <property type="entry name" value="Aspartic_peptidase_A1"/>
</dbReference>
<feature type="signal peptide" evidence="10">
    <location>
        <begin position="1"/>
        <end position="18"/>
    </location>
</feature>
<keyword evidence="4 9" id="KW-0378">Hydrolase</keyword>
<keyword evidence="10" id="KW-0732">Signal</keyword>
<dbReference type="Gene3D" id="2.40.70.10">
    <property type="entry name" value="Acid Proteases"/>
    <property type="match status" value="2"/>
</dbReference>
<dbReference type="FunFam" id="2.40.70.10:FF:000008">
    <property type="entry name" value="Cathepsin D"/>
    <property type="match status" value="1"/>
</dbReference>
<dbReference type="PANTHER" id="PTHR47966">
    <property type="entry name" value="BETA-SITE APP-CLEAVING ENZYME, ISOFORM A-RELATED"/>
    <property type="match status" value="1"/>
</dbReference>
<evidence type="ECO:0000256" key="2">
    <source>
        <dbReference type="ARBA" id="ARBA00022670"/>
    </source>
</evidence>
<dbReference type="PANTHER" id="PTHR47966:SF40">
    <property type="entry name" value="ASPARTIC PROTEASE 3"/>
    <property type="match status" value="1"/>
</dbReference>
<feature type="active site" evidence="7">
    <location>
        <position position="86"/>
    </location>
</feature>
<evidence type="ECO:0000256" key="4">
    <source>
        <dbReference type="ARBA" id="ARBA00022801"/>
    </source>
</evidence>
<sequence length="378" mass="42138">MLGKFLLLSLSNIVISEAILRVPLRRSSYEQKHLNHEMAQKKIEKKFFQQFNTDLQQSLTAFNSASYYAGTISIGTPPQSFTVLFDTGSSNVWVTRKKFDPTRSSTCKATNKAFSIKYGSGSANGTLMQDRICFDNAYSGFCTDNTQEFACVSERFDQSGAKFDGILGMAWDSISVDNVAQPLDQIFKNPQICPQAIFSFWMDPVVRNGDDVKGGEMTICGIDQNRYQGQIFWVPLIATDYWRISLGAVFVNSIPIVVNANAIVDTGTSLIAGPPAQVQLLQRFIGAYQTADGTYLVNCNLLSFLPTITFNINGQNFVFTPQKYVIIVRNPMNTICVSGFGTTGNQGSSMWIFGDVFIRQYYTVFDHTNKRVGFAQTR</sequence>
<dbReference type="FunFam" id="2.40.70.10:FF:000002">
    <property type="entry name" value="Vacuolar aspartic proteinase"/>
    <property type="match status" value="1"/>
</dbReference>
<dbReference type="GO" id="GO:0004190">
    <property type="term" value="F:aspartic-type endopeptidase activity"/>
    <property type="evidence" value="ECO:0007669"/>
    <property type="project" value="UniProtKB-KW"/>
</dbReference>
<organism evidence="12 13">
    <name type="scientific">Acrobeloides nanus</name>
    <dbReference type="NCBI Taxonomy" id="290746"/>
    <lineage>
        <taxon>Eukaryota</taxon>
        <taxon>Metazoa</taxon>
        <taxon>Ecdysozoa</taxon>
        <taxon>Nematoda</taxon>
        <taxon>Chromadorea</taxon>
        <taxon>Rhabditida</taxon>
        <taxon>Tylenchina</taxon>
        <taxon>Cephalobomorpha</taxon>
        <taxon>Cephaloboidea</taxon>
        <taxon>Cephalobidae</taxon>
        <taxon>Acrobeloides</taxon>
    </lineage>
</organism>
<evidence type="ECO:0000313" key="13">
    <source>
        <dbReference type="WBParaSite" id="ACRNAN_scaffold101.g32081.t1"/>
    </source>
</evidence>
<feature type="chain" id="PRO_5038022899" evidence="10">
    <location>
        <begin position="19"/>
        <end position="378"/>
    </location>
</feature>
<keyword evidence="5 8" id="KW-1015">Disulfide bond</keyword>
<dbReference type="GO" id="GO:0005764">
    <property type="term" value="C:lysosome"/>
    <property type="evidence" value="ECO:0007669"/>
    <property type="project" value="TreeGrafter"/>
</dbReference>
<dbReference type="PROSITE" id="PS00141">
    <property type="entry name" value="ASP_PROTEASE"/>
    <property type="match status" value="2"/>
</dbReference>
<evidence type="ECO:0000259" key="11">
    <source>
        <dbReference type="PROSITE" id="PS51767"/>
    </source>
</evidence>
<proteinExistence type="inferred from homology"/>
<dbReference type="InterPro" id="IPR001969">
    <property type="entry name" value="Aspartic_peptidase_AS"/>
</dbReference>
<reference evidence="13" key="1">
    <citation type="submission" date="2022-11" db="UniProtKB">
        <authorList>
            <consortium name="WormBaseParasite"/>
        </authorList>
    </citation>
    <scope>IDENTIFICATION</scope>
</reference>
<feature type="active site" evidence="7">
    <location>
        <position position="265"/>
    </location>
</feature>
<protein>
    <submittedName>
        <fullName evidence="13">Peptidase A1 domain-containing protein</fullName>
    </submittedName>
</protein>
<name>A0A914CFH1_9BILA</name>
<dbReference type="AlphaFoldDB" id="A0A914CFH1"/>
<dbReference type="SUPFAM" id="SSF50630">
    <property type="entry name" value="Acid proteases"/>
    <property type="match status" value="1"/>
</dbReference>
<dbReference type="InterPro" id="IPR021109">
    <property type="entry name" value="Peptidase_aspartic_dom_sf"/>
</dbReference>
<keyword evidence="6" id="KW-0325">Glycoprotein</keyword>